<evidence type="ECO:0000259" key="2">
    <source>
        <dbReference type="Pfam" id="PF13926"/>
    </source>
</evidence>
<dbReference type="OrthoDB" id="21499at2759"/>
<proteinExistence type="predicted"/>
<dbReference type="EMBL" id="JAAAJB010000114">
    <property type="protein sequence ID" value="KAG0265550.1"/>
    <property type="molecule type" value="Genomic_DNA"/>
</dbReference>
<organism evidence="3 4">
    <name type="scientific">Actinomortierella ambigua</name>
    <dbReference type="NCBI Taxonomy" id="1343610"/>
    <lineage>
        <taxon>Eukaryota</taxon>
        <taxon>Fungi</taxon>
        <taxon>Fungi incertae sedis</taxon>
        <taxon>Mucoromycota</taxon>
        <taxon>Mortierellomycotina</taxon>
        <taxon>Mortierellomycetes</taxon>
        <taxon>Mortierellales</taxon>
        <taxon>Mortierellaceae</taxon>
        <taxon>Actinomortierella</taxon>
    </lineage>
</organism>
<feature type="compositionally biased region" description="Acidic residues" evidence="1">
    <location>
        <begin position="365"/>
        <end position="389"/>
    </location>
</feature>
<gene>
    <name evidence="3" type="ORF">DFQ27_000557</name>
</gene>
<feature type="compositionally biased region" description="Polar residues" evidence="1">
    <location>
        <begin position="67"/>
        <end position="76"/>
    </location>
</feature>
<feature type="compositionally biased region" description="Acidic residues" evidence="1">
    <location>
        <begin position="92"/>
        <end position="104"/>
    </location>
</feature>
<reference evidence="3" key="1">
    <citation type="journal article" date="2020" name="Fungal Divers.">
        <title>Resolving the Mortierellaceae phylogeny through synthesis of multi-gene phylogenetics and phylogenomics.</title>
        <authorList>
            <person name="Vandepol N."/>
            <person name="Liber J."/>
            <person name="Desiro A."/>
            <person name="Na H."/>
            <person name="Kennedy M."/>
            <person name="Barry K."/>
            <person name="Grigoriev I.V."/>
            <person name="Miller A.N."/>
            <person name="O'Donnell K."/>
            <person name="Stajich J.E."/>
            <person name="Bonito G."/>
        </authorList>
    </citation>
    <scope>NUCLEOTIDE SEQUENCE</scope>
    <source>
        <strain evidence="3">BC1065</strain>
    </source>
</reference>
<feature type="compositionally biased region" description="Basic and acidic residues" evidence="1">
    <location>
        <begin position="271"/>
        <end position="281"/>
    </location>
</feature>
<name>A0A9P6QCH4_9FUNG</name>
<feature type="region of interest" description="Disordered" evidence="1">
    <location>
        <begin position="18"/>
        <end position="187"/>
    </location>
</feature>
<dbReference type="Pfam" id="PF13926">
    <property type="entry name" value="DUF4211"/>
    <property type="match status" value="1"/>
</dbReference>
<evidence type="ECO:0000256" key="1">
    <source>
        <dbReference type="SAM" id="MobiDB-lite"/>
    </source>
</evidence>
<keyword evidence="4" id="KW-1185">Reference proteome</keyword>
<evidence type="ECO:0000313" key="4">
    <source>
        <dbReference type="Proteomes" id="UP000807716"/>
    </source>
</evidence>
<comment type="caution">
    <text evidence="3">The sequence shown here is derived from an EMBL/GenBank/DDBJ whole genome shotgun (WGS) entry which is preliminary data.</text>
</comment>
<feature type="region of interest" description="Disordered" evidence="1">
    <location>
        <begin position="351"/>
        <end position="390"/>
    </location>
</feature>
<dbReference type="AlphaFoldDB" id="A0A9P6QCH4"/>
<evidence type="ECO:0000313" key="3">
    <source>
        <dbReference type="EMBL" id="KAG0265550.1"/>
    </source>
</evidence>
<dbReference type="Proteomes" id="UP000807716">
    <property type="component" value="Unassembled WGS sequence"/>
</dbReference>
<accession>A0A9P6QCH4</accession>
<feature type="domain" description="DUF4211" evidence="2">
    <location>
        <begin position="478"/>
        <end position="541"/>
    </location>
</feature>
<feature type="region of interest" description="Disordered" evidence="1">
    <location>
        <begin position="215"/>
        <end position="323"/>
    </location>
</feature>
<protein>
    <recommendedName>
        <fullName evidence="2">DUF4211 domain-containing protein</fullName>
    </recommendedName>
</protein>
<dbReference type="InterPro" id="IPR025451">
    <property type="entry name" value="DUF4211"/>
</dbReference>
<sequence>MRPRRAAAIVSRQKTTVALLDSDTEASEIHASPTPTPPSSKRRRQVSDSEDGSESEPRDREDDDNIGDSSTNTSIMVSPLRRKLRKARMILESDEDGSGEDAPEWSEPTDRRSQSEEPPPSEPYQGSRDIQSSRDSRSSLQAQIERGVLMESDSLSGEEEPLVLNRLSNRSPRKLVRSYGLSSDDDEGLDVKLKTHQAHDTPAAELTPVATTVAVVDESDEEDLGISPSRRRSLPRRALTLSPDGDLDSPPVDAVDQEARNRSGRRGAHQNQDHSVHHNIKEQLSPSRRRSLPRRQRILSSDTEDDTVQEEKDIQHDEELELHQDLEDLSQSWRRLSHLGNDALQYENDIPDLAEGHGSYNGHDEDGDENDEDGDEDEGVIGIDSEEDFDTSRHGVYANRDDAPENGQLTDVENEDDLDFIAEDESQDTQDMRRVSSELIPGKSISCALVGGTLSGETREQNIFPPATHFFPCLCPTLVMFKLSNRQKLSVDFKVYCQYLLNLLFDRNFDDQIKDDEYFQSSITHVVRTIETFQNSLSNSQISNRPATFKVVLSGTFEDWDEFQPEHIDGESEDEQLSGEEEAKVDTKCVYYLGSQNYHAFYHWKFHLLQRMTVKVNEYMPKPFSTMSQKDLDAVDTNEVMELLESSGYVSRLWHELKDLMTKARSISHAAD</sequence>
<feature type="compositionally biased region" description="Basic residues" evidence="1">
    <location>
        <begin position="287"/>
        <end position="297"/>
    </location>
</feature>
<feature type="compositionally biased region" description="Basic and acidic residues" evidence="1">
    <location>
        <begin position="309"/>
        <end position="323"/>
    </location>
</feature>